<evidence type="ECO:0000313" key="4">
    <source>
        <dbReference type="Proteomes" id="UP001159427"/>
    </source>
</evidence>
<evidence type="ECO:0000313" key="3">
    <source>
        <dbReference type="EMBL" id="CAH3196996.1"/>
    </source>
</evidence>
<comment type="similarity">
    <text evidence="1">Belongs to the type-B carboxylesterase/lipase family.</text>
</comment>
<gene>
    <name evidence="3" type="ORF">PEVE_00034148</name>
</gene>
<feature type="domain" description="Carboxylesterase type B" evidence="2">
    <location>
        <begin position="5"/>
        <end position="125"/>
    </location>
</feature>
<dbReference type="Proteomes" id="UP001159427">
    <property type="component" value="Unassembled WGS sequence"/>
</dbReference>
<proteinExistence type="inferred from homology"/>
<dbReference type="SUPFAM" id="SSF53474">
    <property type="entry name" value="alpha/beta-Hydrolases"/>
    <property type="match status" value="1"/>
</dbReference>
<dbReference type="InterPro" id="IPR051093">
    <property type="entry name" value="Neuroligin/BSAL"/>
</dbReference>
<sequence length="127" mass="14292">SDKSADLITDALEFMYTPWPDNSNKYALRSQLVDLIGDNLYFAPSHKVADVHSQVAPVYMYEFAHRAKTIMGADWMGVVHSENVPFDFGVPLLPKFLSLYSPADRNVSLLIMTMYADFARSGDPTVR</sequence>
<reference evidence="3 4" key="1">
    <citation type="submission" date="2022-05" db="EMBL/GenBank/DDBJ databases">
        <authorList>
            <consortium name="Genoscope - CEA"/>
            <person name="William W."/>
        </authorList>
    </citation>
    <scope>NUCLEOTIDE SEQUENCE [LARGE SCALE GENOMIC DNA]</scope>
</reference>
<dbReference type="EMBL" id="CALNXI010005125">
    <property type="protein sequence ID" value="CAH3196996.1"/>
    <property type="molecule type" value="Genomic_DNA"/>
</dbReference>
<feature type="non-terminal residue" evidence="3">
    <location>
        <position position="127"/>
    </location>
</feature>
<evidence type="ECO:0000259" key="2">
    <source>
        <dbReference type="Pfam" id="PF00135"/>
    </source>
</evidence>
<dbReference type="PANTHER" id="PTHR43903">
    <property type="entry name" value="NEUROLIGIN"/>
    <property type="match status" value="1"/>
</dbReference>
<organism evidence="3 4">
    <name type="scientific">Porites evermanni</name>
    <dbReference type="NCBI Taxonomy" id="104178"/>
    <lineage>
        <taxon>Eukaryota</taxon>
        <taxon>Metazoa</taxon>
        <taxon>Cnidaria</taxon>
        <taxon>Anthozoa</taxon>
        <taxon>Hexacorallia</taxon>
        <taxon>Scleractinia</taxon>
        <taxon>Fungiina</taxon>
        <taxon>Poritidae</taxon>
        <taxon>Porites</taxon>
    </lineage>
</organism>
<dbReference type="Pfam" id="PF00135">
    <property type="entry name" value="COesterase"/>
    <property type="match status" value="1"/>
</dbReference>
<dbReference type="Gene3D" id="3.40.50.1820">
    <property type="entry name" value="alpha/beta hydrolase"/>
    <property type="match status" value="1"/>
</dbReference>
<protein>
    <recommendedName>
        <fullName evidence="2">Carboxylesterase type B domain-containing protein</fullName>
    </recommendedName>
</protein>
<dbReference type="InterPro" id="IPR002018">
    <property type="entry name" value="CarbesteraseB"/>
</dbReference>
<accession>A0ABN8T138</accession>
<keyword evidence="4" id="KW-1185">Reference proteome</keyword>
<name>A0ABN8T138_9CNID</name>
<comment type="caution">
    <text evidence="3">The sequence shown here is derived from an EMBL/GenBank/DDBJ whole genome shotgun (WGS) entry which is preliminary data.</text>
</comment>
<feature type="non-terminal residue" evidence="3">
    <location>
        <position position="1"/>
    </location>
</feature>
<dbReference type="InterPro" id="IPR029058">
    <property type="entry name" value="AB_hydrolase_fold"/>
</dbReference>
<evidence type="ECO:0000256" key="1">
    <source>
        <dbReference type="ARBA" id="ARBA00005964"/>
    </source>
</evidence>